<name>A0AA38VT97_9PEZI</name>
<proteinExistence type="inferred from homology"/>
<gene>
    <name evidence="9" type="ORF">NKR23_g5886</name>
</gene>
<evidence type="ECO:0000256" key="5">
    <source>
        <dbReference type="ARBA" id="ARBA00039009"/>
    </source>
</evidence>
<evidence type="ECO:0000256" key="1">
    <source>
        <dbReference type="ARBA" id="ARBA00006432"/>
    </source>
</evidence>
<dbReference type="Pfam" id="PF00501">
    <property type="entry name" value="AMP-binding"/>
    <property type="match status" value="1"/>
</dbReference>
<dbReference type="InterPro" id="IPR042099">
    <property type="entry name" value="ANL_N_sf"/>
</dbReference>
<keyword evidence="2" id="KW-0436">Ligase</keyword>
<dbReference type="InterPro" id="IPR051087">
    <property type="entry name" value="Mitochondrial_ACSM"/>
</dbReference>
<dbReference type="Proteomes" id="UP001174694">
    <property type="component" value="Unassembled WGS sequence"/>
</dbReference>
<dbReference type="PANTHER" id="PTHR43605">
    <property type="entry name" value="ACYL-COENZYME A SYNTHETASE"/>
    <property type="match status" value="1"/>
</dbReference>
<evidence type="ECO:0000256" key="7">
    <source>
        <dbReference type="SAM" id="MobiDB-lite"/>
    </source>
</evidence>
<evidence type="ECO:0000259" key="8">
    <source>
        <dbReference type="Pfam" id="PF00501"/>
    </source>
</evidence>
<keyword evidence="3" id="KW-0547">Nucleotide-binding</keyword>
<sequence length="369" mass="40869">MAHSEHDVLERPEHFDFAEDVVDYWARKHPELAAMHWVAGIILCPCTTLLSAKDIEYRAIASRATAFIGDEAAVKKILNIKRQCPHVKHAIQVDGNLLCGALSFETELAKVPAEAEWPSINTTADEDCLIYFTSGTTGLPKMVLHTHISYPLAHTTTRKRWLLLKPGKVYWNLSDQGWAVFGAWNCGATLFIHNNRGAFNPSQLHLLHKYPIETLCAPPTAFRQLTANDHEIFIERYPPMALLDCVSAGEPLDEEALDAWQRMTSGITIRDGYGQSEVVLVCGNSPNSIIKPGSMGKPIPGVTLATIDESGNETDVAEEGDLAILMEETSKHFWGIFRGYVTPEGQVERPTVAGPGGKQCRIQNRSLRD</sequence>
<keyword evidence="4" id="KW-0067">ATP-binding</keyword>
<dbReference type="PANTHER" id="PTHR43605:SF10">
    <property type="entry name" value="ACYL-COA SYNTHETASE MEDIUM CHAIN FAMILY MEMBER 3"/>
    <property type="match status" value="1"/>
</dbReference>
<dbReference type="PROSITE" id="PS00455">
    <property type="entry name" value="AMP_BINDING"/>
    <property type="match status" value="1"/>
</dbReference>
<dbReference type="EC" id="6.2.1.2" evidence="5"/>
<dbReference type="GO" id="GO:0006633">
    <property type="term" value="P:fatty acid biosynthetic process"/>
    <property type="evidence" value="ECO:0007669"/>
    <property type="project" value="TreeGrafter"/>
</dbReference>
<evidence type="ECO:0000256" key="4">
    <source>
        <dbReference type="ARBA" id="ARBA00022840"/>
    </source>
</evidence>
<dbReference type="AlphaFoldDB" id="A0AA38VT97"/>
<feature type="domain" description="AMP-dependent synthetase/ligase" evidence="8">
    <location>
        <begin position="37"/>
        <end position="325"/>
    </location>
</feature>
<evidence type="ECO:0000256" key="2">
    <source>
        <dbReference type="ARBA" id="ARBA00022598"/>
    </source>
</evidence>
<dbReference type="EMBL" id="JANBVO010000016">
    <property type="protein sequence ID" value="KAJ9144524.1"/>
    <property type="molecule type" value="Genomic_DNA"/>
</dbReference>
<comment type="similarity">
    <text evidence="1">Belongs to the ATP-dependent AMP-binding enzyme family.</text>
</comment>
<evidence type="ECO:0000313" key="9">
    <source>
        <dbReference type="EMBL" id="KAJ9144524.1"/>
    </source>
</evidence>
<dbReference type="GO" id="GO:0005524">
    <property type="term" value="F:ATP binding"/>
    <property type="evidence" value="ECO:0007669"/>
    <property type="project" value="UniProtKB-KW"/>
</dbReference>
<accession>A0AA38VT97</accession>
<organism evidence="9 10">
    <name type="scientific">Pleurostoma richardsiae</name>
    <dbReference type="NCBI Taxonomy" id="41990"/>
    <lineage>
        <taxon>Eukaryota</taxon>
        <taxon>Fungi</taxon>
        <taxon>Dikarya</taxon>
        <taxon>Ascomycota</taxon>
        <taxon>Pezizomycotina</taxon>
        <taxon>Sordariomycetes</taxon>
        <taxon>Sordariomycetidae</taxon>
        <taxon>Calosphaeriales</taxon>
        <taxon>Pleurostomataceae</taxon>
        <taxon>Pleurostoma</taxon>
    </lineage>
</organism>
<evidence type="ECO:0000313" key="10">
    <source>
        <dbReference type="Proteomes" id="UP001174694"/>
    </source>
</evidence>
<comment type="caution">
    <text evidence="9">The sequence shown here is derived from an EMBL/GenBank/DDBJ whole genome shotgun (WGS) entry which is preliminary data.</text>
</comment>
<dbReference type="InterPro" id="IPR020845">
    <property type="entry name" value="AMP-binding_CS"/>
</dbReference>
<protein>
    <recommendedName>
        <fullName evidence="5">medium-chain acyl-CoA ligase</fullName>
        <ecNumber evidence="5">6.2.1.2</ecNumber>
    </recommendedName>
</protein>
<evidence type="ECO:0000256" key="3">
    <source>
        <dbReference type="ARBA" id="ARBA00022741"/>
    </source>
</evidence>
<dbReference type="InterPro" id="IPR000873">
    <property type="entry name" value="AMP-dep_synth/lig_dom"/>
</dbReference>
<feature type="region of interest" description="Disordered" evidence="7">
    <location>
        <begin position="346"/>
        <end position="369"/>
    </location>
</feature>
<dbReference type="SUPFAM" id="SSF56801">
    <property type="entry name" value="Acetyl-CoA synthetase-like"/>
    <property type="match status" value="1"/>
</dbReference>
<keyword evidence="10" id="KW-1185">Reference proteome</keyword>
<dbReference type="Gene3D" id="3.40.50.12780">
    <property type="entry name" value="N-terminal domain of ligase-like"/>
    <property type="match status" value="1"/>
</dbReference>
<reference evidence="9" key="1">
    <citation type="submission" date="2022-07" db="EMBL/GenBank/DDBJ databases">
        <title>Fungi with potential for degradation of polypropylene.</title>
        <authorList>
            <person name="Gostincar C."/>
        </authorList>
    </citation>
    <scope>NUCLEOTIDE SEQUENCE</scope>
    <source>
        <strain evidence="9">EXF-13308</strain>
    </source>
</reference>
<dbReference type="GO" id="GO:0004321">
    <property type="term" value="F:fatty-acyl-CoA synthase activity"/>
    <property type="evidence" value="ECO:0007669"/>
    <property type="project" value="TreeGrafter"/>
</dbReference>
<evidence type="ECO:0000256" key="6">
    <source>
        <dbReference type="ARBA" id="ARBA00048477"/>
    </source>
</evidence>
<dbReference type="GO" id="GO:0031956">
    <property type="term" value="F:medium-chain fatty acid-CoA ligase activity"/>
    <property type="evidence" value="ECO:0007669"/>
    <property type="project" value="UniProtKB-EC"/>
</dbReference>
<comment type="catalytic activity">
    <reaction evidence="6">
        <text>a medium-chain fatty acid + ATP + CoA = a medium-chain fatty acyl-CoA + AMP + diphosphate</text>
        <dbReference type="Rhea" id="RHEA:48340"/>
        <dbReference type="ChEBI" id="CHEBI:30616"/>
        <dbReference type="ChEBI" id="CHEBI:33019"/>
        <dbReference type="ChEBI" id="CHEBI:57287"/>
        <dbReference type="ChEBI" id="CHEBI:59558"/>
        <dbReference type="ChEBI" id="CHEBI:90546"/>
        <dbReference type="ChEBI" id="CHEBI:456215"/>
        <dbReference type="EC" id="6.2.1.2"/>
    </reaction>
    <physiologicalReaction direction="left-to-right" evidence="6">
        <dbReference type="Rhea" id="RHEA:48341"/>
    </physiologicalReaction>
</comment>
<dbReference type="GO" id="GO:0006637">
    <property type="term" value="P:acyl-CoA metabolic process"/>
    <property type="evidence" value="ECO:0007669"/>
    <property type="project" value="TreeGrafter"/>
</dbReference>